<evidence type="ECO:0000313" key="3">
    <source>
        <dbReference type="Proteomes" id="UP000294613"/>
    </source>
</evidence>
<gene>
    <name evidence="2" type="ORF">EDD74_11943</name>
    <name evidence="1" type="ORF">FAEUMB_30750</name>
</gene>
<dbReference type="Proteomes" id="UP000294613">
    <property type="component" value="Unassembled WGS sequence"/>
</dbReference>
<dbReference type="RefSeq" id="WP_116442528.1">
    <property type="nucleotide sequence ID" value="NZ_BHEO01000008.1"/>
</dbReference>
<evidence type="ECO:0000313" key="2">
    <source>
        <dbReference type="EMBL" id="TCS66145.1"/>
    </source>
</evidence>
<reference evidence="2 3" key="2">
    <citation type="submission" date="2019-03" db="EMBL/GenBank/DDBJ databases">
        <title>Genomic Encyclopedia of Type Strains, Phase IV (KMG-IV): sequencing the most valuable type-strain genomes for metagenomic binning, comparative biology and taxonomic classification.</title>
        <authorList>
            <person name="Goeker M."/>
        </authorList>
    </citation>
    <scope>NUCLEOTIDE SEQUENCE [LARGE SCALE GENOMIC DNA]</scope>
    <source>
        <strain evidence="2 3">DSM 103426</strain>
    </source>
</reference>
<dbReference type="EMBL" id="BHEO01000008">
    <property type="protein sequence ID" value="GBU06534.1"/>
    <property type="molecule type" value="Genomic_DNA"/>
</dbReference>
<comment type="caution">
    <text evidence="2">The sequence shown here is derived from an EMBL/GenBank/DDBJ whole genome shotgun (WGS) entry which is preliminary data.</text>
</comment>
<keyword evidence="4" id="KW-1185">Reference proteome</keyword>
<proteinExistence type="predicted"/>
<name>A0A4R3JJ50_9FIRM</name>
<accession>A0A4R3JJ50</accession>
<evidence type="ECO:0000313" key="4">
    <source>
        <dbReference type="Proteomes" id="UP000702954"/>
    </source>
</evidence>
<reference evidence="1 4" key="1">
    <citation type="journal article" date="2018" name="Int. J. Syst. Evol. Microbiol.">
        <title>Draft Genome Sequence of Faecalimonas umbilicata JCM 30896T, an Acetate-Producing Bacterium Isolated from Human Feces.</title>
        <authorList>
            <person name="Sakamoto M."/>
            <person name="Ikeyama N."/>
            <person name="Yuki M."/>
            <person name="Ohkuma M."/>
        </authorList>
    </citation>
    <scope>NUCLEOTIDE SEQUENCE [LARGE SCALE GENOMIC DNA]</scope>
    <source>
        <strain evidence="1 4">EGH7</strain>
    </source>
</reference>
<sequence length="95" mass="11065">MSNFAKRFAQNQKNILRREQYLRVKKMDRQQMEEFCRNLYMSGYEDGRESVPGIDIKQIEEAIAGTKGIGESRLRSVMQNIEEKFGGTENGRKSI</sequence>
<evidence type="ECO:0000313" key="1">
    <source>
        <dbReference type="EMBL" id="GBU06534.1"/>
    </source>
</evidence>
<organism evidence="2 3">
    <name type="scientific">Faecalimonas umbilicata</name>
    <dbReference type="NCBI Taxonomy" id="1912855"/>
    <lineage>
        <taxon>Bacteria</taxon>
        <taxon>Bacillati</taxon>
        <taxon>Bacillota</taxon>
        <taxon>Clostridia</taxon>
        <taxon>Lachnospirales</taxon>
        <taxon>Lachnospiraceae</taxon>
        <taxon>Faecalimonas</taxon>
    </lineage>
</organism>
<dbReference type="AlphaFoldDB" id="A0A4R3JJ50"/>
<dbReference type="EMBL" id="SLZV01000019">
    <property type="protein sequence ID" value="TCS66145.1"/>
    <property type="molecule type" value="Genomic_DNA"/>
</dbReference>
<protein>
    <submittedName>
        <fullName evidence="2">Uncharacterized protein</fullName>
    </submittedName>
</protein>
<dbReference type="Proteomes" id="UP000702954">
    <property type="component" value="Unassembled WGS sequence"/>
</dbReference>